<dbReference type="STRING" id="7398.A0A1B0A9R2"/>
<dbReference type="SUPFAM" id="SSF56112">
    <property type="entry name" value="Protein kinase-like (PK-like)"/>
    <property type="match status" value="1"/>
</dbReference>
<evidence type="ECO:0000256" key="7">
    <source>
        <dbReference type="RuleBase" id="RU000304"/>
    </source>
</evidence>
<dbReference type="InterPro" id="IPR000719">
    <property type="entry name" value="Prot_kinase_dom"/>
</dbReference>
<evidence type="ECO:0000256" key="2">
    <source>
        <dbReference type="ARBA" id="ARBA00022741"/>
    </source>
</evidence>
<dbReference type="PANTHER" id="PTHR11042:SF91">
    <property type="entry name" value="EUKARYOTIC TRANSLATION INITIATION FACTOR 2-ALPHA KINASE"/>
    <property type="match status" value="1"/>
</dbReference>
<evidence type="ECO:0000256" key="5">
    <source>
        <dbReference type="ARBA" id="ARBA00037982"/>
    </source>
</evidence>
<dbReference type="PROSITE" id="PS00108">
    <property type="entry name" value="PROTEIN_KINASE_ST"/>
    <property type="match status" value="1"/>
</dbReference>
<evidence type="ECO:0000313" key="9">
    <source>
        <dbReference type="EnsemblMetazoa" id="GPAI038739-PA"/>
    </source>
</evidence>
<keyword evidence="4 6" id="KW-0067">ATP-binding</keyword>
<keyword evidence="1" id="KW-0808">Transferase</keyword>
<evidence type="ECO:0000313" key="10">
    <source>
        <dbReference type="Proteomes" id="UP000092445"/>
    </source>
</evidence>
<evidence type="ECO:0000256" key="6">
    <source>
        <dbReference type="PROSITE-ProRule" id="PRU10141"/>
    </source>
</evidence>
<proteinExistence type="inferred from homology"/>
<feature type="binding site" evidence="6">
    <location>
        <position position="207"/>
    </location>
    <ligand>
        <name>ATP</name>
        <dbReference type="ChEBI" id="CHEBI:30616"/>
    </ligand>
</feature>
<dbReference type="PROSITE" id="PS50011">
    <property type="entry name" value="PROTEIN_KINASE_DOM"/>
    <property type="match status" value="1"/>
</dbReference>
<dbReference type="GO" id="GO:0005737">
    <property type="term" value="C:cytoplasm"/>
    <property type="evidence" value="ECO:0007669"/>
    <property type="project" value="TreeGrafter"/>
</dbReference>
<dbReference type="EnsemblMetazoa" id="GPAI038739-RA">
    <property type="protein sequence ID" value="GPAI038739-PA"/>
    <property type="gene ID" value="GPAI038739"/>
</dbReference>
<dbReference type="GO" id="GO:0005524">
    <property type="term" value="F:ATP binding"/>
    <property type="evidence" value="ECO:0007669"/>
    <property type="project" value="UniProtKB-UniRule"/>
</dbReference>
<evidence type="ECO:0000256" key="3">
    <source>
        <dbReference type="ARBA" id="ARBA00022777"/>
    </source>
</evidence>
<feature type="domain" description="Protein kinase" evidence="8">
    <location>
        <begin position="178"/>
        <end position="426"/>
    </location>
</feature>
<keyword evidence="2 6" id="KW-0547">Nucleotide-binding</keyword>
<reference evidence="10" key="1">
    <citation type="submission" date="2014-03" db="EMBL/GenBank/DDBJ databases">
        <authorList>
            <person name="Aksoy S."/>
            <person name="Warren W."/>
            <person name="Wilson R.K."/>
        </authorList>
    </citation>
    <scope>NUCLEOTIDE SEQUENCE [LARGE SCALE GENOMIC DNA]</scope>
    <source>
        <strain evidence="10">IAEA</strain>
    </source>
</reference>
<dbReference type="PANTHER" id="PTHR11042">
    <property type="entry name" value="EUKARYOTIC TRANSLATION INITIATION FACTOR 2-ALPHA KINASE EIF2-ALPHA KINASE -RELATED"/>
    <property type="match status" value="1"/>
</dbReference>
<dbReference type="Proteomes" id="UP000092445">
    <property type="component" value="Unassembled WGS sequence"/>
</dbReference>
<dbReference type="Gene3D" id="1.10.510.10">
    <property type="entry name" value="Transferase(Phosphotransferase) domain 1"/>
    <property type="match status" value="1"/>
</dbReference>
<dbReference type="PROSITE" id="PS00107">
    <property type="entry name" value="PROTEIN_KINASE_ATP"/>
    <property type="match status" value="1"/>
</dbReference>
<protein>
    <recommendedName>
        <fullName evidence="8">Protein kinase domain-containing protein</fullName>
    </recommendedName>
</protein>
<dbReference type="InterPro" id="IPR008271">
    <property type="entry name" value="Ser/Thr_kinase_AS"/>
</dbReference>
<dbReference type="VEuPathDB" id="VectorBase:GPAI038739"/>
<reference evidence="9" key="2">
    <citation type="submission" date="2020-05" db="UniProtKB">
        <authorList>
            <consortium name="EnsemblMetazoa"/>
        </authorList>
    </citation>
    <scope>IDENTIFICATION</scope>
    <source>
        <strain evidence="9">IAEA</strain>
    </source>
</reference>
<keyword evidence="3" id="KW-0418">Kinase</keyword>
<dbReference type="GO" id="GO:0004694">
    <property type="term" value="F:eukaryotic translation initiation factor 2alpha kinase activity"/>
    <property type="evidence" value="ECO:0007669"/>
    <property type="project" value="TreeGrafter"/>
</dbReference>
<dbReference type="InterPro" id="IPR050339">
    <property type="entry name" value="CC_SR_Kinase"/>
</dbReference>
<dbReference type="Pfam" id="PF00069">
    <property type="entry name" value="Pkinase"/>
    <property type="match status" value="1"/>
</dbReference>
<dbReference type="SMART" id="SM00220">
    <property type="entry name" value="S_TKc"/>
    <property type="match status" value="1"/>
</dbReference>
<evidence type="ECO:0000256" key="4">
    <source>
        <dbReference type="ARBA" id="ARBA00022840"/>
    </source>
</evidence>
<dbReference type="GO" id="GO:0005634">
    <property type="term" value="C:nucleus"/>
    <property type="evidence" value="ECO:0007669"/>
    <property type="project" value="TreeGrafter"/>
</dbReference>
<dbReference type="AlphaFoldDB" id="A0A1B0A9R2"/>
<organism evidence="9 10">
    <name type="scientific">Glossina pallidipes</name>
    <name type="common">Tsetse fly</name>
    <dbReference type="NCBI Taxonomy" id="7398"/>
    <lineage>
        <taxon>Eukaryota</taxon>
        <taxon>Metazoa</taxon>
        <taxon>Ecdysozoa</taxon>
        <taxon>Arthropoda</taxon>
        <taxon>Hexapoda</taxon>
        <taxon>Insecta</taxon>
        <taxon>Pterygota</taxon>
        <taxon>Neoptera</taxon>
        <taxon>Endopterygota</taxon>
        <taxon>Diptera</taxon>
        <taxon>Brachycera</taxon>
        <taxon>Muscomorpha</taxon>
        <taxon>Hippoboscoidea</taxon>
        <taxon>Glossinidae</taxon>
        <taxon>Glossina</taxon>
    </lineage>
</organism>
<sequence>MELLSFKFVQLSVSPLTRRLKCKLFTVNPYNLYYFTHDFNCNDIIRFSVSPSDRHGCELTDLKAVNCDFNIREDIVNAFNKSKCWSIFWKREADKRILNRWQSNIVFDIRTEHLSNVHDFAPPVTNGGSNNSNTAETTCMVVLCGALIAAAAAIFLMESRNEVHRPLTNATSQTQPRLKPIKRIGNGTFGYVYEVEDTEDKKRYALKCITLPKDKEEAQKCMREAYNLAQLKDHQNIVKYVRSERSEEHLSILMELCNTNLASWLEKNRMELNTKHISKIFHQLVDAVYYIHSNGIIHRDLKPENIFVNEADIHIKIGDFGLSTNNKALHSGVKGTEHYMSPEQLRGQRDYTFKVDIYALGLILLELYEDIRADNVINLLRKGVFPNAFERKHPKVHELLKKMLAENPKLRPSAQDLQNILKPMNS</sequence>
<dbReference type="InterPro" id="IPR011009">
    <property type="entry name" value="Kinase-like_dom_sf"/>
</dbReference>
<evidence type="ECO:0000256" key="1">
    <source>
        <dbReference type="ARBA" id="ARBA00022679"/>
    </source>
</evidence>
<comment type="similarity">
    <text evidence="5">Belongs to the protein kinase superfamily. Ser/Thr protein kinase family. GCN2 subfamily.</text>
</comment>
<keyword evidence="7" id="KW-0723">Serine/threonine-protein kinase</keyword>
<name>A0A1B0A9R2_GLOPL</name>
<evidence type="ECO:0000259" key="8">
    <source>
        <dbReference type="PROSITE" id="PS50011"/>
    </source>
</evidence>
<accession>A0A1B0A9R2</accession>
<dbReference type="InterPro" id="IPR017441">
    <property type="entry name" value="Protein_kinase_ATP_BS"/>
</dbReference>
<keyword evidence="10" id="KW-1185">Reference proteome</keyword>